<proteinExistence type="predicted"/>
<comment type="caution">
    <text evidence="1">The sequence shown here is derived from an EMBL/GenBank/DDBJ whole genome shotgun (WGS) entry which is preliminary data.</text>
</comment>
<keyword evidence="2" id="KW-1185">Reference proteome</keyword>
<dbReference type="Proteomes" id="UP001206312">
    <property type="component" value="Unassembled WGS sequence"/>
</dbReference>
<protein>
    <submittedName>
        <fullName evidence="1">Uncharacterized protein</fullName>
    </submittedName>
</protein>
<evidence type="ECO:0000313" key="2">
    <source>
        <dbReference type="Proteomes" id="UP001206312"/>
    </source>
</evidence>
<dbReference type="EMBL" id="JAMXIB010000002">
    <property type="protein sequence ID" value="MCO5723939.1"/>
    <property type="molecule type" value="Genomic_DNA"/>
</dbReference>
<evidence type="ECO:0000313" key="1">
    <source>
        <dbReference type="EMBL" id="MCO5723939.1"/>
    </source>
</evidence>
<organism evidence="1 2">
    <name type="scientific">Robiginitalea marina</name>
    <dbReference type="NCBI Taxonomy" id="2954105"/>
    <lineage>
        <taxon>Bacteria</taxon>
        <taxon>Pseudomonadati</taxon>
        <taxon>Bacteroidota</taxon>
        <taxon>Flavobacteriia</taxon>
        <taxon>Flavobacteriales</taxon>
        <taxon>Flavobacteriaceae</taxon>
        <taxon>Robiginitalea</taxon>
    </lineage>
</organism>
<sequence length="98" mass="11521">MEPQAAQNTPPDPGTGSLRAMETDLRFIRFLLETPIYQGKSPNLFERLRQYVRQAGEWQSELQQLDPTREADLSRFQSRFWGWKSEVFEYLQSQLQPG</sequence>
<gene>
    <name evidence="1" type="ORF">NG653_03660</name>
</gene>
<accession>A0ABT1AVI6</accession>
<dbReference type="RefSeq" id="WP_252740313.1">
    <property type="nucleotide sequence ID" value="NZ_JAMXIB010000002.1"/>
</dbReference>
<reference evidence="1 2" key="1">
    <citation type="submission" date="2022-06" db="EMBL/GenBank/DDBJ databases">
        <authorList>
            <person name="Xuan X."/>
        </authorList>
    </citation>
    <scope>NUCLEOTIDE SEQUENCE [LARGE SCALE GENOMIC DNA]</scope>
    <source>
        <strain evidence="1 2">2V75</strain>
    </source>
</reference>
<name>A0ABT1AVI6_9FLAO</name>